<organism evidence="7 8">
    <name type="scientific">Ureibacillus endophyticus</name>
    <dbReference type="NCBI Taxonomy" id="1978490"/>
    <lineage>
        <taxon>Bacteria</taxon>
        <taxon>Bacillati</taxon>
        <taxon>Bacillota</taxon>
        <taxon>Bacilli</taxon>
        <taxon>Bacillales</taxon>
        <taxon>Caryophanaceae</taxon>
        <taxon>Ureibacillus</taxon>
    </lineage>
</organism>
<dbReference type="EMBL" id="RBZN01000017">
    <property type="protein sequence ID" value="RKQ16968.1"/>
    <property type="molecule type" value="Genomic_DNA"/>
</dbReference>
<dbReference type="AlphaFoldDB" id="A0A494Z383"/>
<comment type="caution">
    <text evidence="7">The sequence shown here is derived from an EMBL/GenBank/DDBJ whole genome shotgun (WGS) entry which is preliminary data.</text>
</comment>
<gene>
    <name evidence="7" type="ORF">D8M03_08810</name>
</gene>
<protein>
    <submittedName>
        <fullName evidence="7">YqaE/Pmp3 family membrane protein</fullName>
    </submittedName>
</protein>
<evidence type="ECO:0000256" key="1">
    <source>
        <dbReference type="ARBA" id="ARBA00004370"/>
    </source>
</evidence>
<evidence type="ECO:0000256" key="2">
    <source>
        <dbReference type="ARBA" id="ARBA00009530"/>
    </source>
</evidence>
<evidence type="ECO:0000313" key="7">
    <source>
        <dbReference type="EMBL" id="RKQ16968.1"/>
    </source>
</evidence>
<name>A0A494Z383_9BACL</name>
<keyword evidence="4 6" id="KW-1133">Transmembrane helix</keyword>
<keyword evidence="3 6" id="KW-0812">Transmembrane</keyword>
<comment type="subcellular location">
    <subcellularLocation>
        <location evidence="1">Membrane</location>
    </subcellularLocation>
</comment>
<evidence type="ECO:0000256" key="6">
    <source>
        <dbReference type="SAM" id="Phobius"/>
    </source>
</evidence>
<dbReference type="Pfam" id="PF01679">
    <property type="entry name" value="Pmp3"/>
    <property type="match status" value="1"/>
</dbReference>
<dbReference type="Proteomes" id="UP000272238">
    <property type="component" value="Unassembled WGS sequence"/>
</dbReference>
<keyword evidence="5 6" id="KW-0472">Membrane</keyword>
<proteinExistence type="inferred from homology"/>
<keyword evidence="8" id="KW-1185">Reference proteome</keyword>
<sequence>MMYLIAIFLPPLAVLFCGKPIQALINFGLCFVFWIPAVIHAILVVKDKKADERMKRQVKLMKNLEK</sequence>
<dbReference type="OrthoDB" id="2692128at2"/>
<dbReference type="RefSeq" id="WP_121214402.1">
    <property type="nucleotide sequence ID" value="NZ_JBBYAH010000001.1"/>
</dbReference>
<accession>A0A494Z383</accession>
<evidence type="ECO:0000256" key="4">
    <source>
        <dbReference type="ARBA" id="ARBA00022989"/>
    </source>
</evidence>
<dbReference type="InterPro" id="IPR000612">
    <property type="entry name" value="PMP3"/>
</dbReference>
<comment type="similarity">
    <text evidence="2">Belongs to the UPF0057 (PMP3) family.</text>
</comment>
<evidence type="ECO:0000313" key="8">
    <source>
        <dbReference type="Proteomes" id="UP000272238"/>
    </source>
</evidence>
<feature type="transmembrane region" description="Helical" evidence="6">
    <location>
        <begin position="23"/>
        <end position="45"/>
    </location>
</feature>
<reference evidence="7 8" key="1">
    <citation type="journal article" date="2016" name="Antonie Van Leeuwenhoek">
        <title>Lysinibacillus endophyticus sp. nov., an indole-3-acetic acid producing endophytic bacterium isolated from corn root (Zea mays cv. Xinken-5).</title>
        <authorList>
            <person name="Yu J."/>
            <person name="Guan X."/>
            <person name="Liu C."/>
            <person name="Xiang W."/>
            <person name="Yu Z."/>
            <person name="Liu X."/>
            <person name="Wang G."/>
        </authorList>
    </citation>
    <scope>NUCLEOTIDE SEQUENCE [LARGE SCALE GENOMIC DNA]</scope>
    <source>
        <strain evidence="7 8">DSM 100506</strain>
    </source>
</reference>
<dbReference type="GO" id="GO:0016020">
    <property type="term" value="C:membrane"/>
    <property type="evidence" value="ECO:0007669"/>
    <property type="project" value="UniProtKB-SubCell"/>
</dbReference>
<evidence type="ECO:0000256" key="3">
    <source>
        <dbReference type="ARBA" id="ARBA00022692"/>
    </source>
</evidence>
<evidence type="ECO:0000256" key="5">
    <source>
        <dbReference type="ARBA" id="ARBA00023136"/>
    </source>
</evidence>